<organism evidence="1 2">
    <name type="scientific">Rhizoctonia solani</name>
    <dbReference type="NCBI Taxonomy" id="456999"/>
    <lineage>
        <taxon>Eukaryota</taxon>
        <taxon>Fungi</taxon>
        <taxon>Dikarya</taxon>
        <taxon>Basidiomycota</taxon>
        <taxon>Agaricomycotina</taxon>
        <taxon>Agaricomycetes</taxon>
        <taxon>Cantharellales</taxon>
        <taxon>Ceratobasidiaceae</taxon>
        <taxon>Rhizoctonia</taxon>
    </lineage>
</organism>
<name>A0A8H3I150_9AGAM</name>
<evidence type="ECO:0000313" key="2">
    <source>
        <dbReference type="Proteomes" id="UP000663827"/>
    </source>
</evidence>
<dbReference type="Proteomes" id="UP000663827">
    <property type="component" value="Unassembled WGS sequence"/>
</dbReference>
<proteinExistence type="predicted"/>
<reference evidence="1" key="1">
    <citation type="submission" date="2021-01" db="EMBL/GenBank/DDBJ databases">
        <authorList>
            <person name="Kaushik A."/>
        </authorList>
    </citation>
    <scope>NUCLEOTIDE SEQUENCE</scope>
    <source>
        <strain evidence="1">AG5</strain>
    </source>
</reference>
<sequence>MGNSSGAVVGVVTTQPFPVNIPPREDLEPGPILVQMGEWGRTHIAAIPEYLFPEIRETRNVGLDHVPRRGRGVQQNLVVGEPPFMFQGAAVPHMPSQCQRLLVLVISSAVLIWLSSVITPVNLPTSILPADLPVYLTRVVDIVNKRAGHVSGNVAAASVCLVQVGLRIVGIAPEAMCHGEQYDVIS</sequence>
<protein>
    <submittedName>
        <fullName evidence="1">Uncharacterized protein</fullName>
    </submittedName>
</protein>
<gene>
    <name evidence="1" type="ORF">RDB_LOCUS89657</name>
</gene>
<comment type="caution">
    <text evidence="1">The sequence shown here is derived from an EMBL/GenBank/DDBJ whole genome shotgun (WGS) entry which is preliminary data.</text>
</comment>
<accession>A0A8H3I150</accession>
<evidence type="ECO:0000313" key="1">
    <source>
        <dbReference type="EMBL" id="CAE7152308.1"/>
    </source>
</evidence>
<dbReference type="AlphaFoldDB" id="A0A8H3I150"/>
<dbReference type="EMBL" id="CAJNJQ010001847">
    <property type="protein sequence ID" value="CAE7152308.1"/>
    <property type="molecule type" value="Genomic_DNA"/>
</dbReference>